<evidence type="ECO:0000313" key="2">
    <source>
        <dbReference type="EnsemblMetazoa" id="XP_050501401.1"/>
    </source>
</evidence>
<reference evidence="2" key="2">
    <citation type="submission" date="2025-05" db="UniProtKB">
        <authorList>
            <consortium name="EnsemblMetazoa"/>
        </authorList>
    </citation>
    <scope>IDENTIFICATION</scope>
</reference>
<dbReference type="AlphaFoldDB" id="A0A6P7GRB1"/>
<evidence type="ECO:0000256" key="1">
    <source>
        <dbReference type="SAM" id="SignalP"/>
    </source>
</evidence>
<dbReference type="OrthoDB" id="6765513at2759"/>
<gene>
    <name evidence="4" type="primary">LOC114345802</name>
</gene>
<accession>A0A6P7GRB1</accession>
<sequence length="210" mass="24206">MCLYTKMIAKTLCFLLVLFYSHQAYGRSSQGDLLEWQDYDPDTIPDDAIPSGETMDNEDIYIGLVHFSNEKFEGFIPTNIVAGRKCVHIVVGLEDIEKICDNIKILVGKNDYLDKIYWEYARPSYFGSLFDSDDFRPVRAGWEVQSLSYNSSVYLGRQYFGGQNWVGKIYNSYPKEDENGVTVFSYEQYRSPDTVEIGKGALFEVLLFKY</sequence>
<organism evidence="4">
    <name type="scientific">Diabrotica virgifera virgifera</name>
    <name type="common">western corn rootworm</name>
    <dbReference type="NCBI Taxonomy" id="50390"/>
    <lineage>
        <taxon>Eukaryota</taxon>
        <taxon>Metazoa</taxon>
        <taxon>Ecdysozoa</taxon>
        <taxon>Arthropoda</taxon>
        <taxon>Hexapoda</taxon>
        <taxon>Insecta</taxon>
        <taxon>Pterygota</taxon>
        <taxon>Neoptera</taxon>
        <taxon>Endopterygota</taxon>
        <taxon>Coleoptera</taxon>
        <taxon>Polyphaga</taxon>
        <taxon>Cucujiformia</taxon>
        <taxon>Chrysomeloidea</taxon>
        <taxon>Chrysomelidae</taxon>
        <taxon>Galerucinae</taxon>
        <taxon>Diabroticina</taxon>
        <taxon>Diabroticites</taxon>
        <taxon>Diabrotica</taxon>
    </lineage>
</organism>
<protein>
    <submittedName>
        <fullName evidence="4">Uncharacterized protein LOC114345802</fullName>
    </submittedName>
</protein>
<dbReference type="PANTHER" id="PTHR31649:SF10">
    <property type="entry name" value="IP19903P-RELATED"/>
    <property type="match status" value="1"/>
</dbReference>
<dbReference type="PANTHER" id="PTHR31649">
    <property type="entry name" value="AGAP009604-PA"/>
    <property type="match status" value="1"/>
</dbReference>
<feature type="signal peptide" evidence="1">
    <location>
        <begin position="1"/>
        <end position="26"/>
    </location>
</feature>
<evidence type="ECO:0000313" key="4">
    <source>
        <dbReference type="RefSeq" id="XP_028152396.1"/>
    </source>
</evidence>
<dbReference type="RefSeq" id="XP_028152396.1">
    <property type="nucleotide sequence ID" value="XM_028296595.1"/>
</dbReference>
<feature type="chain" id="PRO_5028280079" evidence="1">
    <location>
        <begin position="27"/>
        <end position="210"/>
    </location>
</feature>
<name>A0A6P7GRB1_DIAVI</name>
<keyword evidence="1" id="KW-0732">Signal</keyword>
<dbReference type="InParanoid" id="A0A6P7GRB1"/>
<evidence type="ECO:0000313" key="3">
    <source>
        <dbReference type="Proteomes" id="UP001652700"/>
    </source>
</evidence>
<dbReference type="EnsemblMetazoa" id="XM_050645444.1">
    <property type="protein sequence ID" value="XP_050501401.1"/>
    <property type="gene ID" value="LOC126881265"/>
</dbReference>
<reference evidence="4" key="1">
    <citation type="submission" date="2025-04" db="UniProtKB">
        <authorList>
            <consortium name="RefSeq"/>
        </authorList>
    </citation>
    <scope>IDENTIFICATION</scope>
    <source>
        <tissue evidence="4">Whole insect</tissue>
    </source>
</reference>
<proteinExistence type="predicted"/>
<dbReference type="Proteomes" id="UP001652700">
    <property type="component" value="Unplaced"/>
</dbReference>
<keyword evidence="3" id="KW-1185">Reference proteome</keyword>